<proteinExistence type="predicted"/>
<sequence>MACNKAEETMSRAENLGEMARKAVEDHGRSSYKDLCSLIQELNPDQIQLILQLGYKQDSFNKSLRNPATRIARSWGHRQ</sequence>
<evidence type="ECO:0000313" key="1">
    <source>
        <dbReference type="EMBL" id="VFU35627.1"/>
    </source>
</evidence>
<name>A0A6N2LJB4_SALVM</name>
<dbReference type="EMBL" id="CAADRP010001112">
    <property type="protein sequence ID" value="VFU35627.1"/>
    <property type="molecule type" value="Genomic_DNA"/>
</dbReference>
<organism evidence="1">
    <name type="scientific">Salix viminalis</name>
    <name type="common">Common osier</name>
    <name type="synonym">Basket willow</name>
    <dbReference type="NCBI Taxonomy" id="40686"/>
    <lineage>
        <taxon>Eukaryota</taxon>
        <taxon>Viridiplantae</taxon>
        <taxon>Streptophyta</taxon>
        <taxon>Embryophyta</taxon>
        <taxon>Tracheophyta</taxon>
        <taxon>Spermatophyta</taxon>
        <taxon>Magnoliopsida</taxon>
        <taxon>eudicotyledons</taxon>
        <taxon>Gunneridae</taxon>
        <taxon>Pentapetalae</taxon>
        <taxon>rosids</taxon>
        <taxon>fabids</taxon>
        <taxon>Malpighiales</taxon>
        <taxon>Salicaceae</taxon>
        <taxon>Saliceae</taxon>
        <taxon>Salix</taxon>
    </lineage>
</organism>
<accession>A0A6N2LJB4</accession>
<protein>
    <submittedName>
        <fullName evidence="1">Uncharacterized protein</fullName>
    </submittedName>
</protein>
<reference evidence="1" key="1">
    <citation type="submission" date="2019-03" db="EMBL/GenBank/DDBJ databases">
        <authorList>
            <person name="Mank J."/>
            <person name="Almeida P."/>
        </authorList>
    </citation>
    <scope>NUCLEOTIDE SEQUENCE</scope>
    <source>
        <strain evidence="1">78183</strain>
    </source>
</reference>
<gene>
    <name evidence="1" type="ORF">SVIM_LOCUS177375</name>
</gene>
<dbReference type="AlphaFoldDB" id="A0A6N2LJB4"/>